<dbReference type="Gene3D" id="1.10.720.40">
    <property type="match status" value="1"/>
</dbReference>
<dbReference type="OrthoDB" id="10015574at2759"/>
<dbReference type="PANTHER" id="PTHR12019">
    <property type="entry name" value="LAMINA-ASSOCIATED POLYPEPTIDE THYMOPOIETIN"/>
    <property type="match status" value="1"/>
</dbReference>
<feature type="region of interest" description="Disordered" evidence="1">
    <location>
        <begin position="39"/>
        <end position="59"/>
    </location>
</feature>
<dbReference type="PANTHER" id="PTHR12019:SF5">
    <property type="entry name" value="EMERIN (EMERY-DREIFUSS MUSCULAR DYSTROPHY)"/>
    <property type="match status" value="1"/>
</dbReference>
<evidence type="ECO:0000259" key="3">
    <source>
        <dbReference type="PROSITE" id="PS50954"/>
    </source>
</evidence>
<organism evidence="4 5">
    <name type="scientific">Cottoperca gobio</name>
    <name type="common">Frogmouth</name>
    <name type="synonym">Aphritis gobio</name>
    <dbReference type="NCBI Taxonomy" id="56716"/>
    <lineage>
        <taxon>Eukaryota</taxon>
        <taxon>Metazoa</taxon>
        <taxon>Chordata</taxon>
        <taxon>Craniata</taxon>
        <taxon>Vertebrata</taxon>
        <taxon>Euteleostomi</taxon>
        <taxon>Actinopterygii</taxon>
        <taxon>Neopterygii</taxon>
        <taxon>Teleostei</taxon>
        <taxon>Neoteleostei</taxon>
        <taxon>Acanthomorphata</taxon>
        <taxon>Eupercaria</taxon>
        <taxon>Perciformes</taxon>
        <taxon>Notothenioidei</taxon>
        <taxon>Bovichtidae</taxon>
        <taxon>Cottoperca</taxon>
    </lineage>
</organism>
<dbReference type="SMART" id="SM00540">
    <property type="entry name" value="LEM"/>
    <property type="match status" value="1"/>
</dbReference>
<name>A0A6J2Q2B7_COTGO</name>
<protein>
    <submittedName>
        <fullName evidence="5">Emerin (Emery-Dreifuss muscular dystrophy) isoform X2</fullName>
    </submittedName>
</protein>
<gene>
    <name evidence="5" type="primary">emd</name>
</gene>
<feature type="transmembrane region" description="Helical" evidence="2">
    <location>
        <begin position="166"/>
        <end position="184"/>
    </location>
</feature>
<proteinExistence type="predicted"/>
<dbReference type="CTD" id="2010"/>
<dbReference type="InterPro" id="IPR051656">
    <property type="entry name" value="LEM_domain"/>
</dbReference>
<keyword evidence="2" id="KW-1133">Transmembrane helix</keyword>
<evidence type="ECO:0000313" key="4">
    <source>
        <dbReference type="Proteomes" id="UP000504630"/>
    </source>
</evidence>
<feature type="region of interest" description="Disordered" evidence="1">
    <location>
        <begin position="122"/>
        <end position="155"/>
    </location>
</feature>
<reference evidence="5" key="1">
    <citation type="submission" date="2025-08" db="UniProtKB">
        <authorList>
            <consortium name="RefSeq"/>
        </authorList>
    </citation>
    <scope>IDENTIFICATION</scope>
</reference>
<dbReference type="GeneID" id="115011065"/>
<sequence length="202" mass="23410">MSLSEKSDEELSKLLSQYGIKHGPIVDSTRKLYEKKLEKAMEDAPVEESSPDKTYYKEEGRMLLDSTLYEKKLEKAMEDAPVEEPSPDKTYYREEAEEITYITYHTPVRQDMHSDMLKRRNNVEPEEDEESDQDTEPPVTYRTANHSSAARSRDLERKSGGSMWKVIRLLLLLAVSAAVIYYAYCRVINNEENPFANPFVIQ</sequence>
<dbReference type="AlphaFoldDB" id="A0A6J2Q2B7"/>
<dbReference type="SUPFAM" id="SSF63451">
    <property type="entry name" value="LEM domain"/>
    <property type="match status" value="1"/>
</dbReference>
<dbReference type="InterPro" id="IPR011015">
    <property type="entry name" value="LEM/LEM-like_dom_sf"/>
</dbReference>
<dbReference type="RefSeq" id="XP_029291861.1">
    <property type="nucleotide sequence ID" value="XM_029436001.1"/>
</dbReference>
<accession>A0A6J2Q2B7</accession>
<dbReference type="PROSITE" id="PS50954">
    <property type="entry name" value="LEM"/>
    <property type="match status" value="1"/>
</dbReference>
<evidence type="ECO:0000256" key="2">
    <source>
        <dbReference type="SAM" id="Phobius"/>
    </source>
</evidence>
<dbReference type="InterPro" id="IPR003887">
    <property type="entry name" value="LEM_dom"/>
</dbReference>
<evidence type="ECO:0000256" key="1">
    <source>
        <dbReference type="SAM" id="MobiDB-lite"/>
    </source>
</evidence>
<feature type="compositionally biased region" description="Acidic residues" evidence="1">
    <location>
        <begin position="124"/>
        <end position="135"/>
    </location>
</feature>
<dbReference type="InParanoid" id="A0A6J2Q2B7"/>
<dbReference type="Proteomes" id="UP000504630">
    <property type="component" value="Chromosome 7"/>
</dbReference>
<keyword evidence="2" id="KW-0472">Membrane</keyword>
<keyword evidence="4" id="KW-1185">Reference proteome</keyword>
<evidence type="ECO:0000313" key="5">
    <source>
        <dbReference type="RefSeq" id="XP_029291861.1"/>
    </source>
</evidence>
<feature type="compositionally biased region" description="Basic and acidic residues" evidence="1">
    <location>
        <begin position="50"/>
        <end position="59"/>
    </location>
</feature>
<keyword evidence="2" id="KW-0812">Transmembrane</keyword>
<dbReference type="Pfam" id="PF03020">
    <property type="entry name" value="LEM"/>
    <property type="match status" value="1"/>
</dbReference>
<dbReference type="FunFam" id="1.10.720.40:FF:000001">
    <property type="entry name" value="LEM domain containing 2, isoform CRA_a"/>
    <property type="match status" value="1"/>
</dbReference>
<feature type="domain" description="LEM" evidence="3">
    <location>
        <begin position="1"/>
        <end position="44"/>
    </location>
</feature>